<sequence>MATLTSEERDNLSNDPEENDNTDDILDDLEGSEDESETDSLFDESLESPLLDIPLASRNAPAIPGFYFDPALRLPQDLCDEMVSHCLGTYFTAPHVDQIMLFCRGGTPEHPPTGLPPVFLSLLGTLSTVLRPIIPPEVHALMFPASTTLARQAIINKYNVGDGITAHVDLLRRYGDGIIGVSFGSGCVMHFARAQEGTEQDMVQGSEIHHLYLPERSVLVMSGESRFKWMHGIEKRGMDRVVTEAGDGEEWLERTMRISVTFRWLLPGADVLT</sequence>
<evidence type="ECO:0000256" key="1">
    <source>
        <dbReference type="SAM" id="MobiDB-lite"/>
    </source>
</evidence>
<dbReference type="InterPro" id="IPR037151">
    <property type="entry name" value="AlkB-like_sf"/>
</dbReference>
<dbReference type="PANTHER" id="PTHR21052:SF0">
    <property type="entry name" value="ALPHA-KETOGLUTARATE-DEPENDENT DIOXYGENASE ALKB HOMOLOG 7, MITOCHONDRIAL"/>
    <property type="match status" value="1"/>
</dbReference>
<name>A0A0D7BD18_9AGAR</name>
<dbReference type="InterPro" id="IPR027450">
    <property type="entry name" value="AlkB-like"/>
</dbReference>
<dbReference type="GO" id="GO:0006631">
    <property type="term" value="P:fatty acid metabolic process"/>
    <property type="evidence" value="ECO:0007669"/>
    <property type="project" value="TreeGrafter"/>
</dbReference>
<dbReference type="AlphaFoldDB" id="A0A0D7BD18"/>
<dbReference type="Pfam" id="PF13532">
    <property type="entry name" value="2OG-FeII_Oxy_2"/>
    <property type="match status" value="1"/>
</dbReference>
<evidence type="ECO:0000259" key="2">
    <source>
        <dbReference type="PROSITE" id="PS51471"/>
    </source>
</evidence>
<dbReference type="GO" id="GO:0005759">
    <property type="term" value="C:mitochondrial matrix"/>
    <property type="evidence" value="ECO:0007669"/>
    <property type="project" value="TreeGrafter"/>
</dbReference>
<dbReference type="Gene3D" id="2.60.120.590">
    <property type="entry name" value="Alpha-ketoglutarate-dependent dioxygenase AlkB-like"/>
    <property type="match status" value="1"/>
</dbReference>
<feature type="compositionally biased region" description="Acidic residues" evidence="1">
    <location>
        <begin position="15"/>
        <end position="44"/>
    </location>
</feature>
<dbReference type="Proteomes" id="UP000054007">
    <property type="component" value="Unassembled WGS sequence"/>
</dbReference>
<gene>
    <name evidence="3" type="ORF">CYLTODRAFT_421606</name>
</gene>
<evidence type="ECO:0000313" key="4">
    <source>
        <dbReference type="Proteomes" id="UP000054007"/>
    </source>
</evidence>
<accession>A0A0D7BD18</accession>
<organism evidence="3 4">
    <name type="scientific">Cylindrobasidium torrendii FP15055 ss-10</name>
    <dbReference type="NCBI Taxonomy" id="1314674"/>
    <lineage>
        <taxon>Eukaryota</taxon>
        <taxon>Fungi</taxon>
        <taxon>Dikarya</taxon>
        <taxon>Basidiomycota</taxon>
        <taxon>Agaricomycotina</taxon>
        <taxon>Agaricomycetes</taxon>
        <taxon>Agaricomycetidae</taxon>
        <taxon>Agaricales</taxon>
        <taxon>Marasmiineae</taxon>
        <taxon>Physalacriaceae</taxon>
        <taxon>Cylindrobasidium</taxon>
    </lineage>
</organism>
<proteinExistence type="predicted"/>
<feature type="compositionally biased region" description="Basic and acidic residues" evidence="1">
    <location>
        <begin position="1"/>
        <end position="12"/>
    </location>
</feature>
<dbReference type="EMBL" id="KN880503">
    <property type="protein sequence ID" value="KIY68388.1"/>
    <property type="molecule type" value="Genomic_DNA"/>
</dbReference>
<dbReference type="PANTHER" id="PTHR21052">
    <property type="entry name" value="SPERMATOGENESIS ASSOCIATED 11-RELATED"/>
    <property type="match status" value="1"/>
</dbReference>
<protein>
    <recommendedName>
        <fullName evidence="2">Fe2OG dioxygenase domain-containing protein</fullName>
    </recommendedName>
</protein>
<keyword evidence="4" id="KW-1185">Reference proteome</keyword>
<feature type="domain" description="Fe2OG dioxygenase" evidence="2">
    <location>
        <begin position="144"/>
        <end position="266"/>
    </location>
</feature>
<dbReference type="PROSITE" id="PS51471">
    <property type="entry name" value="FE2OG_OXY"/>
    <property type="match status" value="1"/>
</dbReference>
<evidence type="ECO:0000313" key="3">
    <source>
        <dbReference type="EMBL" id="KIY68388.1"/>
    </source>
</evidence>
<dbReference type="InterPro" id="IPR032870">
    <property type="entry name" value="ALKBH7-like"/>
</dbReference>
<dbReference type="InterPro" id="IPR005123">
    <property type="entry name" value="Oxoglu/Fe-dep_dioxygenase_dom"/>
</dbReference>
<dbReference type="STRING" id="1314674.A0A0D7BD18"/>
<dbReference type="OrthoDB" id="412814at2759"/>
<dbReference type="GO" id="GO:0006974">
    <property type="term" value="P:DNA damage response"/>
    <property type="evidence" value="ECO:0007669"/>
    <property type="project" value="InterPro"/>
</dbReference>
<feature type="region of interest" description="Disordered" evidence="1">
    <location>
        <begin position="1"/>
        <end position="44"/>
    </location>
</feature>
<reference evidence="3 4" key="1">
    <citation type="journal article" date="2015" name="Fungal Genet. Biol.">
        <title>Evolution of novel wood decay mechanisms in Agaricales revealed by the genome sequences of Fistulina hepatica and Cylindrobasidium torrendii.</title>
        <authorList>
            <person name="Floudas D."/>
            <person name="Held B.W."/>
            <person name="Riley R."/>
            <person name="Nagy L.G."/>
            <person name="Koehler G."/>
            <person name="Ransdell A.S."/>
            <person name="Younus H."/>
            <person name="Chow J."/>
            <person name="Chiniquy J."/>
            <person name="Lipzen A."/>
            <person name="Tritt A."/>
            <person name="Sun H."/>
            <person name="Haridas S."/>
            <person name="LaButti K."/>
            <person name="Ohm R.A."/>
            <person name="Kues U."/>
            <person name="Blanchette R.A."/>
            <person name="Grigoriev I.V."/>
            <person name="Minto R.E."/>
            <person name="Hibbett D.S."/>
        </authorList>
    </citation>
    <scope>NUCLEOTIDE SEQUENCE [LARGE SCALE GENOMIC DNA]</scope>
    <source>
        <strain evidence="3 4">FP15055 ss-10</strain>
    </source>
</reference>
<dbReference type="SUPFAM" id="SSF51197">
    <property type="entry name" value="Clavaminate synthase-like"/>
    <property type="match status" value="1"/>
</dbReference>